<feature type="transmembrane region" description="Helical" evidence="2">
    <location>
        <begin position="6"/>
        <end position="28"/>
    </location>
</feature>
<dbReference type="EMBL" id="CP063849">
    <property type="protein sequence ID" value="QOY85005.1"/>
    <property type="molecule type" value="Genomic_DNA"/>
</dbReference>
<dbReference type="InterPro" id="IPR000160">
    <property type="entry name" value="GGDEF_dom"/>
</dbReference>
<evidence type="ECO:0000313" key="4">
    <source>
        <dbReference type="EMBL" id="QOY85005.1"/>
    </source>
</evidence>
<feature type="region of interest" description="Disordered" evidence="1">
    <location>
        <begin position="117"/>
        <end position="148"/>
    </location>
</feature>
<dbReference type="KEGG" id="pfer:IRI77_19335"/>
<feature type="region of interest" description="Disordered" evidence="1">
    <location>
        <begin position="86"/>
        <end position="105"/>
    </location>
</feature>
<evidence type="ECO:0000256" key="2">
    <source>
        <dbReference type="SAM" id="Phobius"/>
    </source>
</evidence>
<keyword evidence="2" id="KW-1133">Transmembrane helix</keyword>
<feature type="domain" description="GGDEF" evidence="3">
    <location>
        <begin position="870"/>
        <end position="999"/>
    </location>
</feature>
<sequence>MGAIEIQVFVSLVVILGAAFVALICDFLKGSNEQLREANIVMRVREDERDKRDDLVEKVQQQTIEVVAKVQGALVGRPAAAPVPVAQTTARAQQPPAAAPAPLATPVTDARELFERAQSERSARGRRGGRRSEERSAPPPREESVASWAQDIVIRKHQEVEPAKQAAVEPVRPVEAAPAAEIAPAAAAQVSVAPAPMPIAVPAAHSKTHEFAAQPDVAGIPSVAPVLTQAEARVPMALAQPLEQTPVAAPAAQAVPAISNLESPDVREMFAAQAQSKQDALPAPALVDAQQSLTAAPVALPAATMAGLLQPAEVASESVLPSVQQPAAVFQLSSASELSLATSGPAALAGSMVGLTPDTLAAEAESVLPALQLHTEVPEFEIVPPSIEQLAQTVEPLATSEVPSAESQPLLVAAAEEMPLEAVTLESPLVESTVEAAEVVESPVLESVEALVPETVAAAAIEEVPETVEATEVVESPVLESVEALVPQAAFAAHVEAPAFTADYSLIEDTPVYAEIPTLPRVEPETAPAVQAVAESEPAAIFEPTMFESGADEEIQVVRIRVLSDDDVMPVSEFSDTLISLDDLNSSAYTQFAAEPEPLVAPMVAESLPEPPAVSEPTAELTAAVWSEPVADREPVLAELTAATWPEPVAEPEPVVAELAAATWPEPVAEPEPVVAELAAATWPEPVAEPEPVVAELAAATWPEPVAEPEPVAAEMTAASWFEPLAEPEPVSTGLMAESTETVEAPYEPSIWLTGAEPSTWNLDSAKPEPVFTEASFTAPEPMFAEAAAFSEDASDDPFSYKPAIPDPMAQAPAPAVPQTEIRPKVVEMRSAAQVRAEQEPPAVPTLVLPGGFHEPTALARLLEDEAPFSGLVIAVSVVDYVRLMADQGKPAIEQIMASVTRLVMSLTREQDFACRIAEDEFILIFGRESGASAKRRIQLVSERLWDYQLRSLGSVSIIFSWGASESQLQPIVHAVENAREQMLETRRNRRNLTGVSRRFGRQAANS</sequence>
<evidence type="ECO:0000259" key="3">
    <source>
        <dbReference type="PROSITE" id="PS50887"/>
    </source>
</evidence>
<keyword evidence="2" id="KW-0812">Transmembrane</keyword>
<dbReference type="PROSITE" id="PS50887">
    <property type="entry name" value="GGDEF"/>
    <property type="match status" value="1"/>
</dbReference>
<accession>A0A7S7NK28</accession>
<proteinExistence type="predicted"/>
<protein>
    <recommendedName>
        <fullName evidence="3">GGDEF domain-containing protein</fullName>
    </recommendedName>
</protein>
<dbReference type="RefSeq" id="WP_194446675.1">
    <property type="nucleotide sequence ID" value="NZ_CP063849.1"/>
</dbReference>
<reference evidence="4 5" key="1">
    <citation type="submission" date="2020-10" db="EMBL/GenBank/DDBJ databases">
        <title>Complete genome sequence of Paludibaculum fermentans P105T, a facultatively anaerobic acidobacterium capable of dissimilatory Fe(III) reduction.</title>
        <authorList>
            <person name="Dedysh S.N."/>
            <person name="Beletsky A.V."/>
            <person name="Kulichevskaya I.S."/>
            <person name="Mardanov A.V."/>
            <person name="Ravin N.V."/>
        </authorList>
    </citation>
    <scope>NUCLEOTIDE SEQUENCE [LARGE SCALE GENOMIC DNA]</scope>
    <source>
        <strain evidence="4 5">P105</strain>
    </source>
</reference>
<gene>
    <name evidence="4" type="ORF">IRI77_19335</name>
</gene>
<dbReference type="Gene3D" id="3.30.70.270">
    <property type="match status" value="1"/>
</dbReference>
<keyword evidence="5" id="KW-1185">Reference proteome</keyword>
<evidence type="ECO:0000256" key="1">
    <source>
        <dbReference type="SAM" id="MobiDB-lite"/>
    </source>
</evidence>
<keyword evidence="2" id="KW-0472">Membrane</keyword>
<feature type="compositionally biased region" description="Basic and acidic residues" evidence="1">
    <location>
        <begin position="130"/>
        <end position="144"/>
    </location>
</feature>
<name>A0A7S7NK28_PALFE</name>
<dbReference type="InterPro" id="IPR029787">
    <property type="entry name" value="Nucleotide_cyclase"/>
</dbReference>
<dbReference type="InterPro" id="IPR043128">
    <property type="entry name" value="Rev_trsase/Diguanyl_cyclase"/>
</dbReference>
<organism evidence="4 5">
    <name type="scientific">Paludibaculum fermentans</name>
    <dbReference type="NCBI Taxonomy" id="1473598"/>
    <lineage>
        <taxon>Bacteria</taxon>
        <taxon>Pseudomonadati</taxon>
        <taxon>Acidobacteriota</taxon>
        <taxon>Terriglobia</taxon>
        <taxon>Bryobacterales</taxon>
        <taxon>Bryobacteraceae</taxon>
        <taxon>Paludibaculum</taxon>
    </lineage>
</organism>
<dbReference type="AlphaFoldDB" id="A0A7S7NK28"/>
<dbReference type="Proteomes" id="UP000593892">
    <property type="component" value="Chromosome"/>
</dbReference>
<evidence type="ECO:0000313" key="5">
    <source>
        <dbReference type="Proteomes" id="UP000593892"/>
    </source>
</evidence>
<dbReference type="SUPFAM" id="SSF55073">
    <property type="entry name" value="Nucleotide cyclase"/>
    <property type="match status" value="1"/>
</dbReference>